<dbReference type="AlphaFoldDB" id="A0A8K0SSR6"/>
<sequence>MAIGNPPSHVHDCCILLMQHLFPPMQRNVTKRGPVPWLSFSLSPEAPAWGLCTEKIQVRKEQRTNSIHEVCKRAPGGVDPPRRMCALSGSCFARPFFFFLFSSLHFILTFPPLTYHLTYRTYMDMLETTRISTLDRGNDLPAVTGAFLLRPRGIKINKTNPQMQKTLRLARFRLAPKEEYNQPPACSSGRATTPLPGLELTH</sequence>
<organism evidence="3 4">
    <name type="scientific">Stachybotrys elegans</name>
    <dbReference type="NCBI Taxonomy" id="80388"/>
    <lineage>
        <taxon>Eukaryota</taxon>
        <taxon>Fungi</taxon>
        <taxon>Dikarya</taxon>
        <taxon>Ascomycota</taxon>
        <taxon>Pezizomycotina</taxon>
        <taxon>Sordariomycetes</taxon>
        <taxon>Hypocreomycetidae</taxon>
        <taxon>Hypocreales</taxon>
        <taxon>Stachybotryaceae</taxon>
        <taxon>Stachybotrys</taxon>
    </lineage>
</organism>
<keyword evidence="2" id="KW-1133">Transmembrane helix</keyword>
<name>A0A8K0SSR6_9HYPO</name>
<feature type="transmembrane region" description="Helical" evidence="2">
    <location>
        <begin position="96"/>
        <end position="115"/>
    </location>
</feature>
<dbReference type="EMBL" id="JAGPNK010000005">
    <property type="protein sequence ID" value="KAH7320940.1"/>
    <property type="molecule type" value="Genomic_DNA"/>
</dbReference>
<gene>
    <name evidence="3" type="ORF">B0I35DRAFT_203074</name>
</gene>
<reference evidence="3" key="1">
    <citation type="journal article" date="2021" name="Nat. Commun.">
        <title>Genetic determinants of endophytism in the Arabidopsis root mycobiome.</title>
        <authorList>
            <person name="Mesny F."/>
            <person name="Miyauchi S."/>
            <person name="Thiergart T."/>
            <person name="Pickel B."/>
            <person name="Atanasova L."/>
            <person name="Karlsson M."/>
            <person name="Huettel B."/>
            <person name="Barry K.W."/>
            <person name="Haridas S."/>
            <person name="Chen C."/>
            <person name="Bauer D."/>
            <person name="Andreopoulos W."/>
            <person name="Pangilinan J."/>
            <person name="LaButti K."/>
            <person name="Riley R."/>
            <person name="Lipzen A."/>
            <person name="Clum A."/>
            <person name="Drula E."/>
            <person name="Henrissat B."/>
            <person name="Kohler A."/>
            <person name="Grigoriev I.V."/>
            <person name="Martin F.M."/>
            <person name="Hacquard S."/>
        </authorList>
    </citation>
    <scope>NUCLEOTIDE SEQUENCE</scope>
    <source>
        <strain evidence="3">MPI-CAGE-CH-0235</strain>
    </source>
</reference>
<keyword evidence="2" id="KW-0812">Transmembrane</keyword>
<feature type="region of interest" description="Disordered" evidence="1">
    <location>
        <begin position="180"/>
        <end position="202"/>
    </location>
</feature>
<comment type="caution">
    <text evidence="3">The sequence shown here is derived from an EMBL/GenBank/DDBJ whole genome shotgun (WGS) entry which is preliminary data.</text>
</comment>
<protein>
    <submittedName>
        <fullName evidence="3">Uncharacterized protein</fullName>
    </submittedName>
</protein>
<evidence type="ECO:0000313" key="3">
    <source>
        <dbReference type="EMBL" id="KAH7320940.1"/>
    </source>
</evidence>
<keyword evidence="4" id="KW-1185">Reference proteome</keyword>
<accession>A0A8K0SSR6</accession>
<proteinExistence type="predicted"/>
<evidence type="ECO:0000313" key="4">
    <source>
        <dbReference type="Proteomes" id="UP000813444"/>
    </source>
</evidence>
<evidence type="ECO:0000256" key="2">
    <source>
        <dbReference type="SAM" id="Phobius"/>
    </source>
</evidence>
<keyword evidence="2" id="KW-0472">Membrane</keyword>
<dbReference type="Proteomes" id="UP000813444">
    <property type="component" value="Unassembled WGS sequence"/>
</dbReference>
<evidence type="ECO:0000256" key="1">
    <source>
        <dbReference type="SAM" id="MobiDB-lite"/>
    </source>
</evidence>